<protein>
    <submittedName>
        <fullName evidence="2">Uncharacterized protein</fullName>
    </submittedName>
</protein>
<evidence type="ECO:0000313" key="2">
    <source>
        <dbReference type="EMBL" id="WOL04373.1"/>
    </source>
</evidence>
<reference evidence="2 3" key="1">
    <citation type="submission" date="2023-10" db="EMBL/GenBank/DDBJ databases">
        <title>Chromosome-scale genome assembly provides insights into flower coloration mechanisms of Canna indica.</title>
        <authorList>
            <person name="Li C."/>
        </authorList>
    </citation>
    <scope>NUCLEOTIDE SEQUENCE [LARGE SCALE GENOMIC DNA]</scope>
    <source>
        <tissue evidence="2">Flower</tissue>
    </source>
</reference>
<keyword evidence="3" id="KW-1185">Reference proteome</keyword>
<feature type="region of interest" description="Disordered" evidence="1">
    <location>
        <begin position="1"/>
        <end position="45"/>
    </location>
</feature>
<gene>
    <name evidence="2" type="ORF">Cni_G13094</name>
</gene>
<evidence type="ECO:0000313" key="3">
    <source>
        <dbReference type="Proteomes" id="UP001327560"/>
    </source>
</evidence>
<accession>A0AAQ3KBX5</accession>
<feature type="region of interest" description="Disordered" evidence="1">
    <location>
        <begin position="59"/>
        <end position="88"/>
    </location>
</feature>
<proteinExistence type="predicted"/>
<dbReference type="EMBL" id="CP136893">
    <property type="protein sequence ID" value="WOL04373.1"/>
    <property type="molecule type" value="Genomic_DNA"/>
</dbReference>
<dbReference type="Proteomes" id="UP001327560">
    <property type="component" value="Chromosome 4"/>
</dbReference>
<sequence>MYCVQDQNELAGGPLPSHSLMEMDNPTDSGNREKPAGNPHPKRGQIKVKIFKEFTSFFSSTSSSVDTQRGAGDAGDRESPASTTPGSR</sequence>
<evidence type="ECO:0000256" key="1">
    <source>
        <dbReference type="SAM" id="MobiDB-lite"/>
    </source>
</evidence>
<organism evidence="2 3">
    <name type="scientific">Canna indica</name>
    <name type="common">Indian-shot</name>
    <dbReference type="NCBI Taxonomy" id="4628"/>
    <lineage>
        <taxon>Eukaryota</taxon>
        <taxon>Viridiplantae</taxon>
        <taxon>Streptophyta</taxon>
        <taxon>Embryophyta</taxon>
        <taxon>Tracheophyta</taxon>
        <taxon>Spermatophyta</taxon>
        <taxon>Magnoliopsida</taxon>
        <taxon>Liliopsida</taxon>
        <taxon>Zingiberales</taxon>
        <taxon>Cannaceae</taxon>
        <taxon>Canna</taxon>
    </lineage>
</organism>
<dbReference type="AlphaFoldDB" id="A0AAQ3KBX5"/>
<name>A0AAQ3KBX5_9LILI</name>